<dbReference type="InterPro" id="IPR049382">
    <property type="entry name" value="FGGY_C_2"/>
</dbReference>
<dbReference type="Gene3D" id="3.30.420.40">
    <property type="match status" value="2"/>
</dbReference>
<dbReference type="InterPro" id="IPR050406">
    <property type="entry name" value="FGGY_Carb_Kinase"/>
</dbReference>
<name>A0ABY5HMU2_9GAMM</name>
<dbReference type="InterPro" id="IPR018484">
    <property type="entry name" value="FGGY_N"/>
</dbReference>
<comment type="similarity">
    <text evidence="1">Belongs to the FGGY kinase family.</text>
</comment>
<evidence type="ECO:0000256" key="3">
    <source>
        <dbReference type="ARBA" id="ARBA00022777"/>
    </source>
</evidence>
<reference evidence="6" key="1">
    <citation type="submission" date="2021-04" db="EMBL/GenBank/DDBJ databases">
        <title>Oceanospirillales bacteria with DddD are important DMSP degraders in coastal seawater.</title>
        <authorList>
            <person name="Liu J."/>
        </authorList>
    </citation>
    <scope>NUCLEOTIDE SEQUENCE</scope>
    <source>
        <strain evidence="6">D13-1</strain>
    </source>
</reference>
<keyword evidence="7" id="KW-1185">Reference proteome</keyword>
<evidence type="ECO:0000259" key="5">
    <source>
        <dbReference type="Pfam" id="PF21546"/>
    </source>
</evidence>
<evidence type="ECO:0000313" key="7">
    <source>
        <dbReference type="Proteomes" id="UP001058461"/>
    </source>
</evidence>
<evidence type="ECO:0000256" key="1">
    <source>
        <dbReference type="ARBA" id="ARBA00009156"/>
    </source>
</evidence>
<evidence type="ECO:0008006" key="8">
    <source>
        <dbReference type="Google" id="ProtNLM"/>
    </source>
</evidence>
<dbReference type="EMBL" id="CP073347">
    <property type="protein sequence ID" value="UTW12572.1"/>
    <property type="molecule type" value="Genomic_DNA"/>
</dbReference>
<dbReference type="Proteomes" id="UP001058461">
    <property type="component" value="Chromosome"/>
</dbReference>
<feature type="domain" description="Carbohydrate kinase FGGY C-terminal" evidence="5">
    <location>
        <begin position="246"/>
        <end position="419"/>
    </location>
</feature>
<dbReference type="Pfam" id="PF00370">
    <property type="entry name" value="FGGY_N"/>
    <property type="match status" value="1"/>
</dbReference>
<dbReference type="PANTHER" id="PTHR43095">
    <property type="entry name" value="SUGAR KINASE"/>
    <property type="match status" value="1"/>
</dbReference>
<protein>
    <recommendedName>
        <fullName evidence="8">Sugar (Pentulose or hexulose) kinase</fullName>
    </recommendedName>
</protein>
<evidence type="ECO:0000259" key="4">
    <source>
        <dbReference type="Pfam" id="PF00370"/>
    </source>
</evidence>
<keyword evidence="3" id="KW-0418">Kinase</keyword>
<sequence length="457" mass="49866">MQAIIVVLDIGKTNVKLCALDAMTGTLLESLRRGNDVVMAEPYPQADIEGIWQWYCEGVRQLAGRYQVRFLTCTTHGATAVCLAGDRLALPVLDYESPLCEQTDADYNLVRPEYGQTLSPALGCGLNLGRQLFWLSQSRPDDFARVDTILMYPQYWGWRLSGVAASEMTSLGCHTDLWQPQQQRYSSLVERMGWSELFPPLQKAGAVLGPVLPQLARELGLPADCQVINGIHDSNASLVPYLQQVEAPFTVISTGTWTVMAGVGAPLQELKEQDDMLANVSAFGDPVPCIRFMGGREWELLREADDCDLADLQQVLDQGVFALPSFSSQGGPFRDRQGTVIGPGESLNAREQTALAALYCALVTDYCLSRLQSRGDIFVEGSFARNAVYLSVLQSLRPEQAVRASDDSTGTTQGAAQLIVGCDWAGAALAPAVELPDMPGLADYCERWLALLNEQGC</sequence>
<accession>A0ABY5HMU2</accession>
<keyword evidence="2" id="KW-0808">Transferase</keyword>
<dbReference type="CDD" id="cd07772">
    <property type="entry name" value="ASKHA_NBD_FGGY_NaCK-like"/>
    <property type="match status" value="1"/>
</dbReference>
<dbReference type="Pfam" id="PF21546">
    <property type="entry name" value="FGGY_C_2"/>
    <property type="match status" value="1"/>
</dbReference>
<dbReference type="PANTHER" id="PTHR43095:SF3">
    <property type="entry name" value="L-XYLULOSE_3-KETO-L-GULONATE KINASE"/>
    <property type="match status" value="1"/>
</dbReference>
<dbReference type="InterPro" id="IPR043129">
    <property type="entry name" value="ATPase_NBD"/>
</dbReference>
<evidence type="ECO:0000313" key="6">
    <source>
        <dbReference type="EMBL" id="UTW12572.1"/>
    </source>
</evidence>
<dbReference type="SUPFAM" id="SSF53067">
    <property type="entry name" value="Actin-like ATPase domain"/>
    <property type="match status" value="1"/>
</dbReference>
<organism evidence="6 7">
    <name type="scientific">Marinobacterium rhizophilum</name>
    <dbReference type="NCBI Taxonomy" id="420402"/>
    <lineage>
        <taxon>Bacteria</taxon>
        <taxon>Pseudomonadati</taxon>
        <taxon>Pseudomonadota</taxon>
        <taxon>Gammaproteobacteria</taxon>
        <taxon>Oceanospirillales</taxon>
        <taxon>Oceanospirillaceae</taxon>
        <taxon>Marinobacterium</taxon>
    </lineage>
</organism>
<feature type="domain" description="Carbohydrate kinase FGGY N-terminal" evidence="4">
    <location>
        <begin position="4"/>
        <end position="239"/>
    </location>
</feature>
<dbReference type="RefSeq" id="WP_255854668.1">
    <property type="nucleotide sequence ID" value="NZ_CP073347.1"/>
</dbReference>
<proteinExistence type="inferred from homology"/>
<evidence type="ECO:0000256" key="2">
    <source>
        <dbReference type="ARBA" id="ARBA00022679"/>
    </source>
</evidence>
<gene>
    <name evidence="6" type="ORF">KDW95_02490</name>
</gene>